<evidence type="ECO:0000313" key="2">
    <source>
        <dbReference type="EMBL" id="ABD82273.1"/>
    </source>
</evidence>
<evidence type="ECO:0000256" key="1">
    <source>
        <dbReference type="SAM" id="SignalP"/>
    </source>
</evidence>
<keyword evidence="3" id="KW-1185">Reference proteome</keyword>
<gene>
    <name evidence="2" type="ordered locus">Sde_3016</name>
</gene>
<dbReference type="AlphaFoldDB" id="Q21GA6"/>
<keyword evidence="1" id="KW-0732">Signal</keyword>
<evidence type="ECO:0000313" key="3">
    <source>
        <dbReference type="Proteomes" id="UP000001947"/>
    </source>
</evidence>
<feature type="chain" id="PRO_5004200217" evidence="1">
    <location>
        <begin position="19"/>
        <end position="115"/>
    </location>
</feature>
<dbReference type="Proteomes" id="UP000001947">
    <property type="component" value="Chromosome"/>
</dbReference>
<feature type="signal peptide" evidence="1">
    <location>
        <begin position="1"/>
        <end position="18"/>
    </location>
</feature>
<dbReference type="KEGG" id="sde:Sde_3016"/>
<name>Q21GA6_SACD2</name>
<dbReference type="eggNOG" id="ENOG502ZWWU">
    <property type="taxonomic scope" value="Bacteria"/>
</dbReference>
<dbReference type="RefSeq" id="WP_011469489.1">
    <property type="nucleotide sequence ID" value="NC_007912.1"/>
</dbReference>
<organism evidence="2 3">
    <name type="scientific">Saccharophagus degradans (strain 2-40 / ATCC 43961 / DSM 17024)</name>
    <dbReference type="NCBI Taxonomy" id="203122"/>
    <lineage>
        <taxon>Bacteria</taxon>
        <taxon>Pseudomonadati</taxon>
        <taxon>Pseudomonadota</taxon>
        <taxon>Gammaproteobacteria</taxon>
        <taxon>Cellvibrionales</taxon>
        <taxon>Cellvibrionaceae</taxon>
        <taxon>Saccharophagus</taxon>
    </lineage>
</organism>
<dbReference type="HOGENOM" id="CLU_2107243_0_0_6"/>
<protein>
    <submittedName>
        <fullName evidence="2">Uncharacterized protein</fullName>
    </submittedName>
</protein>
<dbReference type="EMBL" id="CP000282">
    <property type="protein sequence ID" value="ABD82273.1"/>
    <property type="molecule type" value="Genomic_DNA"/>
</dbReference>
<proteinExistence type="predicted"/>
<dbReference type="STRING" id="203122.Sde_3016"/>
<reference evidence="2 3" key="1">
    <citation type="journal article" date="2008" name="PLoS Genet.">
        <title>Complete genome sequence of the complex carbohydrate-degrading marine bacterium, Saccharophagus degradans strain 2-40 T.</title>
        <authorList>
            <person name="Weiner R.M."/>
            <person name="Taylor L.E.II."/>
            <person name="Henrissat B."/>
            <person name="Hauser L."/>
            <person name="Land M."/>
            <person name="Coutinho P.M."/>
            <person name="Rancurel C."/>
            <person name="Saunders E.H."/>
            <person name="Longmire A.G."/>
            <person name="Zhang H."/>
            <person name="Bayer E.A."/>
            <person name="Gilbert H.J."/>
            <person name="Larimer F."/>
            <person name="Zhulin I.B."/>
            <person name="Ekborg N.A."/>
            <person name="Lamed R."/>
            <person name="Richardson P.M."/>
            <person name="Borovok I."/>
            <person name="Hutcheson S."/>
        </authorList>
    </citation>
    <scope>NUCLEOTIDE SEQUENCE [LARGE SCALE GENOMIC DNA]</scope>
    <source>
        <strain evidence="3">2-40 / ATCC 43961 / DSM 17024</strain>
    </source>
</reference>
<dbReference type="GeneID" id="98614651"/>
<accession>Q21GA6</accession>
<sequence>MKVFFLVLLACFSNWCFAGNLVPIKAKVTRVSGHTSSFTTYTESEKGVFFIFMEDLPNACGDGMGRIAISHEHPLFETVVSVALLARTTGEPIEMAYIDKCTVRENSWDFGSFTY</sequence>